<proteinExistence type="predicted"/>
<reference evidence="1" key="1">
    <citation type="submission" date="2015-07" db="EMBL/GenBank/DDBJ databases">
        <title>MeaNS - Measles Nucleotide Surveillance Program.</title>
        <authorList>
            <person name="Tran T."/>
            <person name="Druce J."/>
        </authorList>
    </citation>
    <scope>NUCLEOTIDE SEQUENCE</scope>
    <source>
        <strain evidence="1">UCB-OBI-ISO-001</strain>
        <tissue evidence="1">Gonad</tissue>
    </source>
</reference>
<dbReference type="AlphaFoldDB" id="A0A0L8G815"/>
<dbReference type="EMBL" id="KQ423520">
    <property type="protein sequence ID" value="KOF72710.1"/>
    <property type="molecule type" value="Genomic_DNA"/>
</dbReference>
<evidence type="ECO:0000313" key="1">
    <source>
        <dbReference type="EMBL" id="KOF72710.1"/>
    </source>
</evidence>
<dbReference type="OrthoDB" id="6135263at2759"/>
<evidence type="ECO:0008006" key="2">
    <source>
        <dbReference type="Google" id="ProtNLM"/>
    </source>
</evidence>
<name>A0A0L8G815_OCTBM</name>
<gene>
    <name evidence="1" type="ORF">OCBIM_22039047mg</name>
</gene>
<protein>
    <recommendedName>
        <fullName evidence="2">HAT C-terminal dimerisation domain-containing protein</fullName>
    </recommendedName>
</protein>
<accession>A0A0L8G815</accession>
<sequence>MLSSPTLIKEDVSMTNILGFASDNCSTMMEILDPKVARNFTNSLQSIIPLASNFPAIASENTLDELDDEWGLFRQYKDIPVSSKSIPEFWYSMRNLKDVFDHTKFERLSQFMTNLTVLPHSSACVVRIFSQVNCTKTKFTNRLKAETITDRLLTKQVITRERRAVLGSRTLNLLKM</sequence>
<organism evidence="1">
    <name type="scientific">Octopus bimaculoides</name>
    <name type="common">California two-spotted octopus</name>
    <dbReference type="NCBI Taxonomy" id="37653"/>
    <lineage>
        <taxon>Eukaryota</taxon>
        <taxon>Metazoa</taxon>
        <taxon>Spiralia</taxon>
        <taxon>Lophotrochozoa</taxon>
        <taxon>Mollusca</taxon>
        <taxon>Cephalopoda</taxon>
        <taxon>Coleoidea</taxon>
        <taxon>Octopodiformes</taxon>
        <taxon>Octopoda</taxon>
        <taxon>Incirrata</taxon>
        <taxon>Octopodidae</taxon>
        <taxon>Octopus</taxon>
    </lineage>
</organism>